<sequence>MLFDGRIIAGITVFVAVARTGSYARASELLGLSRSGVGKAIGRLEERTGLRLFDRNARALKLTDQGRTFLDEATPMLEALGRIASPAAPHAIRGRLRVSTDGAFGPDVLLPILPDFLERHPHVKVDVLVRDRIDNLLVEGFDVALRFGEPEARGLDKRLLLQSRVLTCASPAYLEQRGAPVHPLDIAQSHRCVRLIDDVTGKPHVWNLIDAGGEAYTVSPDCALTVNDAASLVAAALAGYGMVRLLDVVAAAHLARGSLVEVLPAWNCLRWPAYLYTPDGVHRSPALSTFVTFVQERLAP</sequence>
<evidence type="ECO:0000256" key="1">
    <source>
        <dbReference type="ARBA" id="ARBA00009437"/>
    </source>
</evidence>
<dbReference type="GO" id="GO:0003700">
    <property type="term" value="F:DNA-binding transcription factor activity"/>
    <property type="evidence" value="ECO:0007669"/>
    <property type="project" value="InterPro"/>
</dbReference>
<dbReference type="Gene3D" id="1.10.10.10">
    <property type="entry name" value="Winged helix-like DNA-binding domain superfamily/Winged helix DNA-binding domain"/>
    <property type="match status" value="1"/>
</dbReference>
<dbReference type="Pfam" id="PF00126">
    <property type="entry name" value="HTH_1"/>
    <property type="match status" value="1"/>
</dbReference>
<reference evidence="6 7" key="1">
    <citation type="journal article" date="2018" name="Nat. Biotechnol.">
        <title>A standardized bacterial taxonomy based on genome phylogeny substantially revises the tree of life.</title>
        <authorList>
            <person name="Parks D.H."/>
            <person name="Chuvochina M."/>
            <person name="Waite D.W."/>
            <person name="Rinke C."/>
            <person name="Skarshewski A."/>
            <person name="Chaumeil P.A."/>
            <person name="Hugenholtz P."/>
        </authorList>
    </citation>
    <scope>NUCLEOTIDE SEQUENCE [LARGE SCALE GENOMIC DNA]</scope>
    <source>
        <strain evidence="6">UBA9015</strain>
    </source>
</reference>
<dbReference type="InterPro" id="IPR000847">
    <property type="entry name" value="LysR_HTH_N"/>
</dbReference>
<accession>A0A3D0WAD4</accession>
<dbReference type="InterPro" id="IPR058163">
    <property type="entry name" value="LysR-type_TF_proteobact-type"/>
</dbReference>
<evidence type="ECO:0000256" key="2">
    <source>
        <dbReference type="ARBA" id="ARBA00023015"/>
    </source>
</evidence>
<gene>
    <name evidence="6" type="ORF">DEP91_05855</name>
</gene>
<dbReference type="Gene3D" id="3.40.190.290">
    <property type="match status" value="1"/>
</dbReference>
<dbReference type="CDD" id="cd08422">
    <property type="entry name" value="PBP2_CrgA_like"/>
    <property type="match status" value="1"/>
</dbReference>
<evidence type="ECO:0000313" key="7">
    <source>
        <dbReference type="Proteomes" id="UP000262699"/>
    </source>
</evidence>
<dbReference type="AlphaFoldDB" id="A0A3D0WAD4"/>
<evidence type="ECO:0000256" key="3">
    <source>
        <dbReference type="ARBA" id="ARBA00023125"/>
    </source>
</evidence>
<keyword evidence="2" id="KW-0805">Transcription regulation</keyword>
<proteinExistence type="inferred from homology"/>
<evidence type="ECO:0000313" key="6">
    <source>
        <dbReference type="EMBL" id="HCB75686.1"/>
    </source>
</evidence>
<dbReference type="InterPro" id="IPR036388">
    <property type="entry name" value="WH-like_DNA-bd_sf"/>
</dbReference>
<dbReference type="Pfam" id="PF03466">
    <property type="entry name" value="LysR_substrate"/>
    <property type="match status" value="1"/>
</dbReference>
<dbReference type="SUPFAM" id="SSF53850">
    <property type="entry name" value="Periplasmic binding protein-like II"/>
    <property type="match status" value="1"/>
</dbReference>
<evidence type="ECO:0000259" key="5">
    <source>
        <dbReference type="PROSITE" id="PS50931"/>
    </source>
</evidence>
<comment type="similarity">
    <text evidence="1">Belongs to the LysR transcriptional regulatory family.</text>
</comment>
<name>A0A3D0WAD4_9SPHN</name>
<dbReference type="GO" id="GO:0003677">
    <property type="term" value="F:DNA binding"/>
    <property type="evidence" value="ECO:0007669"/>
    <property type="project" value="UniProtKB-KW"/>
</dbReference>
<dbReference type="PROSITE" id="PS50931">
    <property type="entry name" value="HTH_LYSR"/>
    <property type="match status" value="1"/>
</dbReference>
<evidence type="ECO:0000256" key="4">
    <source>
        <dbReference type="ARBA" id="ARBA00023163"/>
    </source>
</evidence>
<protein>
    <submittedName>
        <fullName evidence="6">LysR family transcriptional regulator</fullName>
    </submittedName>
</protein>
<dbReference type="InterPro" id="IPR005119">
    <property type="entry name" value="LysR_subst-bd"/>
</dbReference>
<dbReference type="InterPro" id="IPR036390">
    <property type="entry name" value="WH_DNA-bd_sf"/>
</dbReference>
<dbReference type="SUPFAM" id="SSF46785">
    <property type="entry name" value="Winged helix' DNA-binding domain"/>
    <property type="match status" value="1"/>
</dbReference>
<dbReference type="PANTHER" id="PTHR30537:SF5">
    <property type="entry name" value="HTH-TYPE TRANSCRIPTIONAL ACTIVATOR TTDR-RELATED"/>
    <property type="match status" value="1"/>
</dbReference>
<comment type="caution">
    <text evidence="6">The sequence shown here is derived from an EMBL/GenBank/DDBJ whole genome shotgun (WGS) entry which is preliminary data.</text>
</comment>
<keyword evidence="3" id="KW-0238">DNA-binding</keyword>
<feature type="domain" description="HTH lysR-type" evidence="5">
    <location>
        <begin position="13"/>
        <end position="63"/>
    </location>
</feature>
<dbReference type="PANTHER" id="PTHR30537">
    <property type="entry name" value="HTH-TYPE TRANSCRIPTIONAL REGULATOR"/>
    <property type="match status" value="1"/>
</dbReference>
<dbReference type="Proteomes" id="UP000262699">
    <property type="component" value="Unassembled WGS sequence"/>
</dbReference>
<organism evidence="6 7">
    <name type="scientific">Sphingomonas bacterium</name>
    <dbReference type="NCBI Taxonomy" id="1895847"/>
    <lineage>
        <taxon>Bacteria</taxon>
        <taxon>Pseudomonadati</taxon>
        <taxon>Pseudomonadota</taxon>
        <taxon>Alphaproteobacteria</taxon>
        <taxon>Sphingomonadales</taxon>
        <taxon>Sphingomonadaceae</taxon>
        <taxon>Sphingomonas</taxon>
    </lineage>
</organism>
<keyword evidence="4" id="KW-0804">Transcription</keyword>
<dbReference type="EMBL" id="DOYJ01000163">
    <property type="protein sequence ID" value="HCB75686.1"/>
    <property type="molecule type" value="Genomic_DNA"/>
</dbReference>